<dbReference type="InterPro" id="IPR024835">
    <property type="entry name" value="SYCP2-like"/>
</dbReference>
<feature type="compositionally biased region" description="Polar residues" evidence="1">
    <location>
        <begin position="150"/>
        <end position="159"/>
    </location>
</feature>
<evidence type="ECO:0000256" key="1">
    <source>
        <dbReference type="SAM" id="MobiDB-lite"/>
    </source>
</evidence>
<feature type="non-terminal residue" evidence="2">
    <location>
        <position position="1"/>
    </location>
</feature>
<gene>
    <name evidence="2" type="primary">Sycp2l</name>
    <name evidence="2" type="ORF">GTO96_0018532</name>
</gene>
<dbReference type="PANTHER" id="PTHR15607:SF18">
    <property type="entry name" value="SYNAPTONEMAL COMPLEX PROTEIN 2-LIKE ISOFORM X1"/>
    <property type="match status" value="1"/>
</dbReference>
<proteinExistence type="predicted"/>
<feature type="region of interest" description="Disordered" evidence="1">
    <location>
        <begin position="106"/>
        <end position="161"/>
    </location>
</feature>
<reference evidence="2 3" key="1">
    <citation type="journal article" date="2021" name="Cell">
        <title>Tracing the genetic footprints of vertebrate landing in non-teleost ray-finned fishes.</title>
        <authorList>
            <person name="Bi X."/>
            <person name="Wang K."/>
            <person name="Yang L."/>
            <person name="Pan H."/>
            <person name="Jiang H."/>
            <person name="Wei Q."/>
            <person name="Fang M."/>
            <person name="Yu H."/>
            <person name="Zhu C."/>
            <person name="Cai Y."/>
            <person name="He Y."/>
            <person name="Gan X."/>
            <person name="Zeng H."/>
            <person name="Yu D."/>
            <person name="Zhu Y."/>
            <person name="Jiang H."/>
            <person name="Qiu Q."/>
            <person name="Yang H."/>
            <person name="Zhang Y.E."/>
            <person name="Wang W."/>
            <person name="Zhu M."/>
            <person name="He S."/>
            <person name="Zhang G."/>
        </authorList>
    </citation>
    <scope>NUCLEOTIDE SEQUENCE [LARGE SCALE GENOMIC DNA]</scope>
    <source>
        <strain evidence="2">Bchr_013</strain>
    </source>
</reference>
<comment type="caution">
    <text evidence="2">The sequence shown here is derived from an EMBL/GenBank/DDBJ whole genome shotgun (WGS) entry which is preliminary data.</text>
</comment>
<evidence type="ECO:0000313" key="2">
    <source>
        <dbReference type="EMBL" id="KAG2458118.1"/>
    </source>
</evidence>
<sequence length="485" mass="55274">MLTILMEVPISSNKKNGEVVKIFFELQFDILTAAKMVFGPHKEMEKKYEPTPAERVMQASVKGREPQKPWHLKSTFSESDISMGQSEKSFDIEFKHKTPLKLVEYSRKKPKAKPKVKAASPYSSADEQVSLKMKHSTPKLPESLKDKESGPSTELSFQAENPPAISALLTPVSGPLLDATKDQKRFRDDTSEHPAEEQMTTHLQPKKLFSSSETCNAAEDEYVSDAMLYEDSDSGTEGGTSIIAAFENFNQELRKKFWARHRKMELQAQRALKVSKHTISDMLSHLHQCRLQRLSKFQSIVIHELSSLEKDAQSLMQMETDTMVRLLLISFRGSVQSPCHNENFWKTQSQKLSSFCEIQEKKQFMAEDPQRNFRSIYYEKVGFRGVEEKKSLEILLKDDPLVSPVCVCPITVPALLMSLLIRWSFSQSDVTSPAHHAAHHRVVEDVKDLTSHIKGTQSAKEEEPALPFLLQFLFFNDVDHPPKYL</sequence>
<dbReference type="PANTHER" id="PTHR15607">
    <property type="entry name" value="SYNAPTONEMAL COMPLEX PROTEIN-RELATED"/>
    <property type="match status" value="1"/>
</dbReference>
<name>A0A8X7WWV4_POLSE</name>
<dbReference type="AlphaFoldDB" id="A0A8X7WWV4"/>
<evidence type="ECO:0000313" key="3">
    <source>
        <dbReference type="Proteomes" id="UP000886611"/>
    </source>
</evidence>
<dbReference type="Proteomes" id="UP000886611">
    <property type="component" value="Unassembled WGS sequence"/>
</dbReference>
<protein>
    <submittedName>
        <fullName evidence="2">SYC2L protein</fullName>
    </submittedName>
</protein>
<organism evidence="2 3">
    <name type="scientific">Polypterus senegalus</name>
    <name type="common">Senegal bichir</name>
    <dbReference type="NCBI Taxonomy" id="55291"/>
    <lineage>
        <taxon>Eukaryota</taxon>
        <taxon>Metazoa</taxon>
        <taxon>Chordata</taxon>
        <taxon>Craniata</taxon>
        <taxon>Vertebrata</taxon>
        <taxon>Euteleostomi</taxon>
        <taxon>Actinopterygii</taxon>
        <taxon>Polypteriformes</taxon>
        <taxon>Polypteridae</taxon>
        <taxon>Polypterus</taxon>
    </lineage>
</organism>
<feature type="non-terminal residue" evidence="2">
    <location>
        <position position="485"/>
    </location>
</feature>
<dbReference type="EMBL" id="JAATIS010007298">
    <property type="protein sequence ID" value="KAG2458118.1"/>
    <property type="molecule type" value="Genomic_DNA"/>
</dbReference>
<keyword evidence="3" id="KW-1185">Reference proteome</keyword>
<accession>A0A8X7WWV4</accession>